<proteinExistence type="predicted"/>
<dbReference type="AlphaFoldDB" id="A0AAV0VXA7"/>
<evidence type="ECO:0000313" key="2">
    <source>
        <dbReference type="Proteomes" id="UP001160148"/>
    </source>
</evidence>
<dbReference type="Proteomes" id="UP001160148">
    <property type="component" value="Unassembled WGS sequence"/>
</dbReference>
<comment type="caution">
    <text evidence="1">The sequence shown here is derived from an EMBL/GenBank/DDBJ whole genome shotgun (WGS) entry which is preliminary data.</text>
</comment>
<organism evidence="1 2">
    <name type="scientific">Macrosiphum euphorbiae</name>
    <name type="common">potato aphid</name>
    <dbReference type="NCBI Taxonomy" id="13131"/>
    <lineage>
        <taxon>Eukaryota</taxon>
        <taxon>Metazoa</taxon>
        <taxon>Ecdysozoa</taxon>
        <taxon>Arthropoda</taxon>
        <taxon>Hexapoda</taxon>
        <taxon>Insecta</taxon>
        <taxon>Pterygota</taxon>
        <taxon>Neoptera</taxon>
        <taxon>Paraneoptera</taxon>
        <taxon>Hemiptera</taxon>
        <taxon>Sternorrhyncha</taxon>
        <taxon>Aphidomorpha</taxon>
        <taxon>Aphidoidea</taxon>
        <taxon>Aphididae</taxon>
        <taxon>Macrosiphini</taxon>
        <taxon>Macrosiphum</taxon>
    </lineage>
</organism>
<name>A0AAV0VXA7_9HEMI</name>
<reference evidence="1 2" key="1">
    <citation type="submission" date="2023-01" db="EMBL/GenBank/DDBJ databases">
        <authorList>
            <person name="Whitehead M."/>
        </authorList>
    </citation>
    <scope>NUCLEOTIDE SEQUENCE [LARGE SCALE GENOMIC DNA]</scope>
</reference>
<dbReference type="EMBL" id="CARXXK010000001">
    <property type="protein sequence ID" value="CAI6348230.1"/>
    <property type="molecule type" value="Genomic_DNA"/>
</dbReference>
<keyword evidence="2" id="KW-1185">Reference proteome</keyword>
<protein>
    <recommendedName>
        <fullName evidence="3">Glucuronosyltransferase</fullName>
    </recommendedName>
</protein>
<gene>
    <name evidence="1" type="ORF">MEUPH1_LOCUS4929</name>
</gene>
<dbReference type="SUPFAM" id="SSF53756">
    <property type="entry name" value="UDP-Glycosyltransferase/glycogen phosphorylase"/>
    <property type="match status" value="1"/>
</dbReference>
<accession>A0AAV0VXA7</accession>
<evidence type="ECO:0008006" key="3">
    <source>
        <dbReference type="Google" id="ProtNLM"/>
    </source>
</evidence>
<evidence type="ECO:0000313" key="1">
    <source>
        <dbReference type="EMBL" id="CAI6348230.1"/>
    </source>
</evidence>
<sequence>MDIMLQFSHHSIDGNRENYTEIDMSSLFPMKLGMNIDLLDFIEDSPHGVILFIFGSTIAMSSVPKNILTAFKKALADLPQRVLLKY</sequence>